<evidence type="ECO:0000313" key="3">
    <source>
        <dbReference type="Proteomes" id="UP001221686"/>
    </source>
</evidence>
<feature type="compositionally biased region" description="Low complexity" evidence="1">
    <location>
        <begin position="105"/>
        <end position="119"/>
    </location>
</feature>
<comment type="caution">
    <text evidence="2">The sequence shown here is derived from an EMBL/GenBank/DDBJ whole genome shotgun (WGS) entry which is preliminary data.</text>
</comment>
<dbReference type="EMBL" id="JAQNDL010000003">
    <property type="protein sequence ID" value="MDC0721581.1"/>
    <property type="molecule type" value="Genomic_DNA"/>
</dbReference>
<name>A0ABT5E6U7_9BACT</name>
<evidence type="ECO:0000313" key="2">
    <source>
        <dbReference type="EMBL" id="MDC0721581.1"/>
    </source>
</evidence>
<gene>
    <name evidence="2" type="ORF">POL25_32030</name>
</gene>
<feature type="region of interest" description="Disordered" evidence="1">
    <location>
        <begin position="66"/>
        <end position="136"/>
    </location>
</feature>
<keyword evidence="3" id="KW-1185">Reference proteome</keyword>
<dbReference type="Proteomes" id="UP001221686">
    <property type="component" value="Unassembled WGS sequence"/>
</dbReference>
<organism evidence="2 3">
    <name type="scientific">Nannocystis bainbridge</name>
    <dbReference type="NCBI Taxonomy" id="2995303"/>
    <lineage>
        <taxon>Bacteria</taxon>
        <taxon>Pseudomonadati</taxon>
        <taxon>Myxococcota</taxon>
        <taxon>Polyangia</taxon>
        <taxon>Nannocystales</taxon>
        <taxon>Nannocystaceae</taxon>
        <taxon>Nannocystis</taxon>
    </lineage>
</organism>
<accession>A0ABT5E6U7</accession>
<protein>
    <submittedName>
        <fullName evidence="2">Uncharacterized protein</fullName>
    </submittedName>
</protein>
<reference evidence="2 3" key="1">
    <citation type="submission" date="2022-11" db="EMBL/GenBank/DDBJ databases">
        <title>Minimal conservation of predation-associated metabolite biosynthetic gene clusters underscores biosynthetic potential of Myxococcota including descriptions for ten novel species: Archangium lansinium sp. nov., Myxococcus landrumus sp. nov., Nannocystis bai.</title>
        <authorList>
            <person name="Ahearne A."/>
            <person name="Stevens C."/>
            <person name="Dowd S."/>
        </authorList>
    </citation>
    <scope>NUCLEOTIDE SEQUENCE [LARGE SCALE GENOMIC DNA]</scope>
    <source>
        <strain evidence="2 3">BB15-2</strain>
    </source>
</reference>
<sequence>MQKAKTMSRFETTFRNAVANAERDVMIEQIRSAPHMSLAELGKLATGELGSLLKGITIGELLGQGGGAAAPAAPRGRGAGKPVKVPQALAKAPAAPVGRKGGRGAAAPAKEAPAPAAKRGSNKSVVDTRTPAGRDAYDQGMLNALKTAPGPQAAPDLSAVVGGTPLQVRTALARLIERGLVSWTGQARGTRYTAV</sequence>
<dbReference type="RefSeq" id="WP_272090083.1">
    <property type="nucleotide sequence ID" value="NZ_JAQNDL010000003.1"/>
</dbReference>
<proteinExistence type="predicted"/>
<evidence type="ECO:0000256" key="1">
    <source>
        <dbReference type="SAM" id="MobiDB-lite"/>
    </source>
</evidence>